<dbReference type="InterPro" id="IPR027417">
    <property type="entry name" value="P-loop_NTPase"/>
</dbReference>
<evidence type="ECO:0000256" key="1">
    <source>
        <dbReference type="ARBA" id="ARBA00022741"/>
    </source>
</evidence>
<dbReference type="SUPFAM" id="SSF52540">
    <property type="entry name" value="P-loop containing nucleoside triphosphate hydrolases"/>
    <property type="match status" value="2"/>
</dbReference>
<dbReference type="PANTHER" id="PTHR43788">
    <property type="entry name" value="DNA2/NAM7 HELICASE FAMILY MEMBER"/>
    <property type="match status" value="1"/>
</dbReference>
<dbReference type="CDD" id="cd17933">
    <property type="entry name" value="DEXSc_RecD-like"/>
    <property type="match status" value="1"/>
</dbReference>
<organism evidence="4 5">
    <name type="scientific">Dyadobacter fermentans</name>
    <dbReference type="NCBI Taxonomy" id="94254"/>
    <lineage>
        <taxon>Bacteria</taxon>
        <taxon>Pseudomonadati</taxon>
        <taxon>Bacteroidota</taxon>
        <taxon>Cytophagia</taxon>
        <taxon>Cytophagales</taxon>
        <taxon>Spirosomataceae</taxon>
        <taxon>Dyadobacter</taxon>
    </lineage>
</organism>
<name>A0ABU1QYH4_9BACT</name>
<dbReference type="InterPro" id="IPR050534">
    <property type="entry name" value="Coronavir_polyprotein_1ab"/>
</dbReference>
<accession>A0ABU1QYH4</accession>
<feature type="domain" description="UvrD-like helicase C-terminal" evidence="3">
    <location>
        <begin position="416"/>
        <end position="467"/>
    </location>
</feature>
<dbReference type="Pfam" id="PF13604">
    <property type="entry name" value="AAA_30"/>
    <property type="match status" value="1"/>
</dbReference>
<evidence type="ECO:0000313" key="5">
    <source>
        <dbReference type="Proteomes" id="UP001264980"/>
    </source>
</evidence>
<comment type="caution">
    <text evidence="4">The sequence shown here is derived from an EMBL/GenBank/DDBJ whole genome shotgun (WGS) entry which is preliminary data.</text>
</comment>
<dbReference type="EC" id="3.1.11.5" evidence="4"/>
<keyword evidence="5" id="KW-1185">Reference proteome</keyword>
<dbReference type="PANTHER" id="PTHR43788:SF6">
    <property type="entry name" value="DNA HELICASE B"/>
    <property type="match status" value="1"/>
</dbReference>
<dbReference type="CDD" id="cd18809">
    <property type="entry name" value="SF1_C_RecD"/>
    <property type="match status" value="1"/>
</dbReference>
<gene>
    <name evidence="4" type="ORF">J2W84_003252</name>
</gene>
<dbReference type="InterPro" id="IPR027785">
    <property type="entry name" value="UvrD-like_helicase_C"/>
</dbReference>
<evidence type="ECO:0000256" key="2">
    <source>
        <dbReference type="ARBA" id="ARBA00022840"/>
    </source>
</evidence>
<keyword evidence="1" id="KW-0547">Nucleotide-binding</keyword>
<proteinExistence type="predicted"/>
<evidence type="ECO:0000259" key="3">
    <source>
        <dbReference type="Pfam" id="PF13538"/>
    </source>
</evidence>
<dbReference type="Gene3D" id="2.30.30.940">
    <property type="match status" value="1"/>
</dbReference>
<dbReference type="Gene3D" id="3.40.50.300">
    <property type="entry name" value="P-loop containing nucleotide triphosphate hydrolases"/>
    <property type="match status" value="3"/>
</dbReference>
<keyword evidence="2" id="KW-0067">ATP-binding</keyword>
<dbReference type="Proteomes" id="UP001264980">
    <property type="component" value="Unassembled WGS sequence"/>
</dbReference>
<sequence length="475" mass="54733">MDTDKLLPSQLLRRQFPFRPTDGQLRFFEKTNDFLIEEKGLERYRDCFLLKGYAGTGKTTIISTLIKVLKHFGYKSVLLAPTGRAAKVMSGYSEKIALTIHKKIYKQTADAFSGTLTFQRQKNYHDNTLFIVDEASMITDDADFGSRSLLADLVEFVFENPGNKLMLVGDTAQLPPVGKELSPALDGDYLERTFYMSVFQEELKEVMRQDEQSGILFNATQLRNQLGAEAADIHITTRSYRDVFKMTGEKLEEGLRYAYDKYGTENSIILTRSNKAAVQYNEYIRRVINFSEDELDAGDRLMVVRNNYNILDEDSPAGFIANGDFVELLKIRKTQEMHGFRFADVTLRLTDYEKQPEFDAKIFLDTLHSPSASMSAEDNKKLYESVQQDYFYIKSKKDRVEALRKDPYLNALQVKFAYALTCHKAQGGQWSAVFIDQGYLPEEQINAEFVRWLYTAITRATDEVFLMNFHQQFFK</sequence>
<reference evidence="4 5" key="1">
    <citation type="submission" date="2023-07" db="EMBL/GenBank/DDBJ databases">
        <title>Sorghum-associated microbial communities from plants grown in Nebraska, USA.</title>
        <authorList>
            <person name="Schachtman D."/>
        </authorList>
    </citation>
    <scope>NUCLEOTIDE SEQUENCE [LARGE SCALE GENOMIC DNA]</scope>
    <source>
        <strain evidence="4 5">BE57</strain>
    </source>
</reference>
<keyword evidence="4" id="KW-0378">Hydrolase</keyword>
<dbReference type="EMBL" id="JAVDTI010000003">
    <property type="protein sequence ID" value="MDR6806204.1"/>
    <property type="molecule type" value="Genomic_DNA"/>
</dbReference>
<dbReference type="Pfam" id="PF13538">
    <property type="entry name" value="UvrD_C_2"/>
    <property type="match status" value="1"/>
</dbReference>
<protein>
    <submittedName>
        <fullName evidence="4">Exodeoxyribonuclease-5</fullName>
        <ecNumber evidence="4">3.1.11.5</ecNumber>
    </submittedName>
</protein>
<dbReference type="GO" id="GO:0008854">
    <property type="term" value="F:exodeoxyribonuclease V activity"/>
    <property type="evidence" value="ECO:0007669"/>
    <property type="project" value="UniProtKB-EC"/>
</dbReference>
<evidence type="ECO:0000313" key="4">
    <source>
        <dbReference type="EMBL" id="MDR6806204.1"/>
    </source>
</evidence>
<dbReference type="RefSeq" id="WP_309984794.1">
    <property type="nucleotide sequence ID" value="NZ_JAVDTI010000003.1"/>
</dbReference>